<accession>U5W8H7</accession>
<organism evidence="1 2">
    <name type="scientific">Actinoplanes friuliensis DSM 7358</name>
    <dbReference type="NCBI Taxonomy" id="1246995"/>
    <lineage>
        <taxon>Bacteria</taxon>
        <taxon>Bacillati</taxon>
        <taxon>Actinomycetota</taxon>
        <taxon>Actinomycetes</taxon>
        <taxon>Micromonosporales</taxon>
        <taxon>Micromonosporaceae</taxon>
        <taxon>Actinoplanes</taxon>
    </lineage>
</organism>
<evidence type="ECO:0000313" key="1">
    <source>
        <dbReference type="EMBL" id="AGZ44231.1"/>
    </source>
</evidence>
<dbReference type="Proteomes" id="UP000017746">
    <property type="component" value="Chromosome"/>
</dbReference>
<reference evidence="1 2" key="1">
    <citation type="journal article" date="2014" name="J. Biotechnol.">
        <title>Complete genome sequence of the actinobacterium Actinoplanes friuliensis HAG 010964, producer of the lipopeptide antibiotic friulimycin.</title>
        <authorList>
            <person name="Ruckert C."/>
            <person name="Szczepanowski R."/>
            <person name="Albersmeier A."/>
            <person name="Goesmann A."/>
            <person name="Fischer N."/>
            <person name="Steinkamper A."/>
            <person name="Puhler A."/>
            <person name="Biener R."/>
            <person name="Schwartz D."/>
            <person name="Kalinowski J."/>
        </authorList>
    </citation>
    <scope>NUCLEOTIDE SEQUENCE [LARGE SCALE GENOMIC DNA]</scope>
    <source>
        <strain evidence="1 2">DSM 7358</strain>
    </source>
</reference>
<dbReference type="HOGENOM" id="CLU_1255400_0_0_11"/>
<dbReference type="EMBL" id="CP006272">
    <property type="protein sequence ID" value="AGZ44231.1"/>
    <property type="molecule type" value="Genomic_DNA"/>
</dbReference>
<dbReference type="PATRIC" id="fig|1246995.3.peg.6046"/>
<evidence type="ECO:0000313" key="2">
    <source>
        <dbReference type="Proteomes" id="UP000017746"/>
    </source>
</evidence>
<name>U5W8H7_9ACTN</name>
<keyword evidence="2" id="KW-1185">Reference proteome</keyword>
<gene>
    <name evidence="1" type="ORF">AFR_29850</name>
</gene>
<dbReference type="AlphaFoldDB" id="U5W8H7"/>
<protein>
    <submittedName>
        <fullName evidence="1">Uncharacterized protein</fullName>
    </submittedName>
</protein>
<dbReference type="KEGG" id="afs:AFR_29850"/>
<sequence length="206" mass="22141">MPDEPVAFGAAPPVSSQLEITAPAGDVVPAASWPSACKFLTDEELKAVLPQATDIKRVPQGVSIVSISDKSQTSVAPEGSCSYKFGLEGAAAEEFISSLIVTIDAVADPELIEEHYTETRTSESKRDDRKQFENQSDLGPDDCYSWLYATSEFHLVCRQGPMMFEVRGNGSGSFTGVNDTDLTARARVWLEKAQAPAAKIIAAKVP</sequence>
<proteinExistence type="predicted"/>